<sequence>VTTNPSLMAKAVGNRQPSELFREICKAVDGPVSAEVVALDRDGMVEQGVRLATI</sequence>
<dbReference type="InterPro" id="IPR013785">
    <property type="entry name" value="Aldolase_TIM"/>
</dbReference>
<dbReference type="SUPFAM" id="SSF51569">
    <property type="entry name" value="Aldolase"/>
    <property type="match status" value="1"/>
</dbReference>
<proteinExistence type="predicted"/>
<keyword evidence="1" id="KW-0704">Schiff base</keyword>
<reference evidence="2" key="1">
    <citation type="submission" date="2018-05" db="EMBL/GenBank/DDBJ databases">
        <authorList>
            <person name="Lanie J.A."/>
            <person name="Ng W.-L."/>
            <person name="Kazmierczak K.M."/>
            <person name="Andrzejewski T.M."/>
            <person name="Davidsen T.M."/>
            <person name="Wayne K.J."/>
            <person name="Tettelin H."/>
            <person name="Glass J.I."/>
            <person name="Rusch D."/>
            <person name="Podicherti R."/>
            <person name="Tsui H.-C.T."/>
            <person name="Winkler M.E."/>
        </authorList>
    </citation>
    <scope>NUCLEOTIDE SEQUENCE</scope>
</reference>
<gene>
    <name evidence="2" type="ORF">METZ01_LOCUS380526</name>
</gene>
<dbReference type="InterPro" id="IPR001585">
    <property type="entry name" value="TAL/FSA"/>
</dbReference>
<feature type="non-terminal residue" evidence="2">
    <location>
        <position position="1"/>
    </location>
</feature>
<dbReference type="Gene3D" id="3.20.20.70">
    <property type="entry name" value="Aldolase class I"/>
    <property type="match status" value="1"/>
</dbReference>
<feature type="non-terminal residue" evidence="2">
    <location>
        <position position="54"/>
    </location>
</feature>
<name>A0A382U141_9ZZZZ</name>
<evidence type="ECO:0000313" key="2">
    <source>
        <dbReference type="EMBL" id="SVD27672.1"/>
    </source>
</evidence>
<evidence type="ECO:0008006" key="3">
    <source>
        <dbReference type="Google" id="ProtNLM"/>
    </source>
</evidence>
<dbReference type="Pfam" id="PF00923">
    <property type="entry name" value="TAL_FSA"/>
    <property type="match status" value="1"/>
</dbReference>
<dbReference type="GO" id="GO:0005975">
    <property type="term" value="P:carbohydrate metabolic process"/>
    <property type="evidence" value="ECO:0007669"/>
    <property type="project" value="InterPro"/>
</dbReference>
<dbReference type="EMBL" id="UINC01140493">
    <property type="protein sequence ID" value="SVD27672.1"/>
    <property type="molecule type" value="Genomic_DNA"/>
</dbReference>
<dbReference type="AlphaFoldDB" id="A0A382U141"/>
<organism evidence="2">
    <name type="scientific">marine metagenome</name>
    <dbReference type="NCBI Taxonomy" id="408172"/>
    <lineage>
        <taxon>unclassified sequences</taxon>
        <taxon>metagenomes</taxon>
        <taxon>ecological metagenomes</taxon>
    </lineage>
</organism>
<protein>
    <recommendedName>
        <fullName evidence="3">Transaldolase</fullName>
    </recommendedName>
</protein>
<accession>A0A382U141</accession>
<evidence type="ECO:0000256" key="1">
    <source>
        <dbReference type="ARBA" id="ARBA00023270"/>
    </source>
</evidence>